<dbReference type="InterPro" id="IPR016071">
    <property type="entry name" value="Staphylococal_nuclease_OB-fold"/>
</dbReference>
<organism evidence="6 7">
    <name type="scientific">Thermodesulfatator autotrophicus</name>
    <dbReference type="NCBI Taxonomy" id="1795632"/>
    <lineage>
        <taxon>Bacteria</taxon>
        <taxon>Pseudomonadati</taxon>
        <taxon>Thermodesulfobacteriota</taxon>
        <taxon>Thermodesulfobacteria</taxon>
        <taxon>Thermodesulfobacteriales</taxon>
        <taxon>Thermodesulfatatoraceae</taxon>
        <taxon>Thermodesulfatator</taxon>
    </lineage>
</organism>
<evidence type="ECO:0000313" key="6">
    <source>
        <dbReference type="EMBL" id="OAG27872.1"/>
    </source>
</evidence>
<dbReference type="GO" id="GO:0006355">
    <property type="term" value="P:regulation of DNA-templated transcription"/>
    <property type="evidence" value="ECO:0007669"/>
    <property type="project" value="InterPro"/>
</dbReference>
<dbReference type="CDD" id="cd00175">
    <property type="entry name" value="SNc"/>
    <property type="match status" value="1"/>
</dbReference>
<dbReference type="STRING" id="1795632.TH606_04890"/>
<dbReference type="PANTHER" id="PTHR12302:SF3">
    <property type="entry name" value="SERINE_THREONINE-PROTEIN KINASE 31"/>
    <property type="match status" value="1"/>
</dbReference>
<evidence type="ECO:0000256" key="2">
    <source>
        <dbReference type="ARBA" id="ARBA00022759"/>
    </source>
</evidence>
<dbReference type="RefSeq" id="WP_068541804.1">
    <property type="nucleotide sequence ID" value="NZ_LSFI01000018.1"/>
</dbReference>
<dbReference type="SMART" id="SM00318">
    <property type="entry name" value="SNc"/>
    <property type="match status" value="1"/>
</dbReference>
<dbReference type="AlphaFoldDB" id="A0A177E9J2"/>
<accession>A0A177E9J2</accession>
<dbReference type="InterPro" id="IPR035437">
    <property type="entry name" value="SNase_OB-fold_sf"/>
</dbReference>
<dbReference type="InterPro" id="IPR004026">
    <property type="entry name" value="Ada_DNA_repair_Zn-bd"/>
</dbReference>
<dbReference type="PANTHER" id="PTHR12302">
    <property type="entry name" value="EBNA2 BINDING PROTEIN P100"/>
    <property type="match status" value="1"/>
</dbReference>
<dbReference type="Pfam" id="PF00565">
    <property type="entry name" value="SNase"/>
    <property type="match status" value="1"/>
</dbReference>
<dbReference type="Gene3D" id="3.40.10.10">
    <property type="entry name" value="DNA Methylphosphotriester Repair Domain"/>
    <property type="match status" value="1"/>
</dbReference>
<proteinExistence type="predicted"/>
<evidence type="ECO:0000256" key="1">
    <source>
        <dbReference type="ARBA" id="ARBA00022722"/>
    </source>
</evidence>
<dbReference type="Pfam" id="PF02805">
    <property type="entry name" value="Ada_Zn_binding"/>
    <property type="match status" value="1"/>
</dbReference>
<keyword evidence="1" id="KW-0540">Nuclease</keyword>
<dbReference type="InterPro" id="IPR035451">
    <property type="entry name" value="Ada-like_dom_sf"/>
</dbReference>
<dbReference type="EMBL" id="LSFI01000018">
    <property type="protein sequence ID" value="OAG27872.1"/>
    <property type="molecule type" value="Genomic_DNA"/>
</dbReference>
<feature type="domain" description="TNase-like" evidence="5">
    <location>
        <begin position="22"/>
        <end position="151"/>
    </location>
</feature>
<keyword evidence="4" id="KW-0010">Activator</keyword>
<reference evidence="6 7" key="1">
    <citation type="submission" date="2016-02" db="EMBL/GenBank/DDBJ databases">
        <title>Draft genome sequence of Thermodesulfatator sp. S606.</title>
        <authorList>
            <person name="Lai Q."/>
            <person name="Cao J."/>
            <person name="Dupont S."/>
            <person name="Shao Z."/>
            <person name="Jebbar M."/>
            <person name="Alain K."/>
        </authorList>
    </citation>
    <scope>NUCLEOTIDE SEQUENCE [LARGE SCALE GENOMIC DNA]</scope>
    <source>
        <strain evidence="6 7">S606</strain>
    </source>
</reference>
<keyword evidence="7" id="KW-1185">Reference proteome</keyword>
<dbReference type="GO" id="GO:0016787">
    <property type="term" value="F:hydrolase activity"/>
    <property type="evidence" value="ECO:0007669"/>
    <property type="project" value="UniProtKB-KW"/>
</dbReference>
<dbReference type="GO" id="GO:0003677">
    <property type="term" value="F:DNA binding"/>
    <property type="evidence" value="ECO:0007669"/>
    <property type="project" value="InterPro"/>
</dbReference>
<evidence type="ECO:0000313" key="7">
    <source>
        <dbReference type="Proteomes" id="UP000076964"/>
    </source>
</evidence>
<keyword evidence="3" id="KW-0378">Hydrolase</keyword>
<dbReference type="GO" id="GO:0008168">
    <property type="term" value="F:methyltransferase activity"/>
    <property type="evidence" value="ECO:0007669"/>
    <property type="project" value="InterPro"/>
</dbReference>
<dbReference type="SUPFAM" id="SSF50199">
    <property type="entry name" value="Staphylococcal nuclease"/>
    <property type="match status" value="1"/>
</dbReference>
<dbReference type="GO" id="GO:0006281">
    <property type="term" value="P:DNA repair"/>
    <property type="evidence" value="ECO:0007669"/>
    <property type="project" value="InterPro"/>
</dbReference>
<dbReference type="SUPFAM" id="SSF57884">
    <property type="entry name" value="Ada DNA repair protein, N-terminal domain (N-Ada 10)"/>
    <property type="match status" value="1"/>
</dbReference>
<evidence type="ECO:0000259" key="5">
    <source>
        <dbReference type="PROSITE" id="PS50830"/>
    </source>
</evidence>
<comment type="caution">
    <text evidence="6">The sequence shown here is derived from an EMBL/GenBank/DDBJ whole genome shotgun (WGS) entry which is preliminary data.</text>
</comment>
<protein>
    <recommendedName>
        <fullName evidence="5">TNase-like domain-containing protein</fullName>
    </recommendedName>
</protein>
<gene>
    <name evidence="6" type="ORF">TH606_04890</name>
</gene>
<sequence>MKKFWFFLCLFIFWSPIGCDAYKEVHYVRWVIDGDTIILENGQKVRYAGINAPEIAHEDSPGEPFGREALRFNIKLVKGKKVVLELAEEERDRFGRLLAYVFLLDGTFVQEALVREGLAFSCYMPPNVKYFERLLAAQRQAMHQKRGLWSDEALFKGEPYYIGNKRSRRFHRPSCGFGRKTSLRNKVIFHSMKEAFYEGFCPCRKCQPWPGKR</sequence>
<evidence type="ECO:0000256" key="3">
    <source>
        <dbReference type="ARBA" id="ARBA00022801"/>
    </source>
</evidence>
<dbReference type="Proteomes" id="UP000076964">
    <property type="component" value="Unassembled WGS sequence"/>
</dbReference>
<dbReference type="PROSITE" id="PS50830">
    <property type="entry name" value="TNASE_3"/>
    <property type="match status" value="1"/>
</dbReference>
<keyword evidence="2" id="KW-0255">Endonuclease</keyword>
<dbReference type="Gene3D" id="2.40.50.90">
    <property type="match status" value="1"/>
</dbReference>
<dbReference type="GO" id="GO:0004519">
    <property type="term" value="F:endonuclease activity"/>
    <property type="evidence" value="ECO:0007669"/>
    <property type="project" value="UniProtKB-KW"/>
</dbReference>
<dbReference type="GO" id="GO:0008270">
    <property type="term" value="F:zinc ion binding"/>
    <property type="evidence" value="ECO:0007669"/>
    <property type="project" value="InterPro"/>
</dbReference>
<name>A0A177E9J2_9BACT</name>
<dbReference type="OrthoDB" id="4376109at2"/>
<evidence type="ECO:0000256" key="4">
    <source>
        <dbReference type="ARBA" id="ARBA00023159"/>
    </source>
</evidence>